<feature type="active site" evidence="5">
    <location>
        <position position="273"/>
    </location>
</feature>
<dbReference type="Pfam" id="PF01263">
    <property type="entry name" value="Aldose_epim"/>
    <property type="match status" value="1"/>
</dbReference>
<dbReference type="EMBL" id="FNEC01000044">
    <property type="protein sequence ID" value="SDK61261.1"/>
    <property type="molecule type" value="Genomic_DNA"/>
</dbReference>
<dbReference type="Proteomes" id="UP000198309">
    <property type="component" value="Unassembled WGS sequence"/>
</dbReference>
<evidence type="ECO:0000256" key="3">
    <source>
        <dbReference type="ARBA" id="ARBA00023235"/>
    </source>
</evidence>
<dbReference type="RefSeq" id="WP_089392480.1">
    <property type="nucleotide sequence ID" value="NZ_FNEC01000044.1"/>
</dbReference>
<accession>A0A239KSN1</accession>
<keyword evidence="8" id="KW-1185">Reference proteome</keyword>
<dbReference type="InterPro" id="IPR011013">
    <property type="entry name" value="Gal_mutarotase_sf_dom"/>
</dbReference>
<name>A0A239KSN1_9PSED</name>
<comment type="catalytic activity">
    <reaction evidence="1">
        <text>alpha-D-glucose 6-phosphate = beta-D-glucose 6-phosphate</text>
        <dbReference type="Rhea" id="RHEA:16249"/>
        <dbReference type="ChEBI" id="CHEBI:58225"/>
        <dbReference type="ChEBI" id="CHEBI:58247"/>
        <dbReference type="EC" id="5.1.3.15"/>
    </reaction>
</comment>
<dbReference type="PIRSF" id="PIRSF016020">
    <property type="entry name" value="PHexose_mutarotase"/>
    <property type="match status" value="1"/>
</dbReference>
<reference evidence="6 9" key="1">
    <citation type="submission" date="2016-10" db="EMBL/GenBank/DDBJ databases">
        <authorList>
            <person name="de Groot N.N."/>
        </authorList>
    </citation>
    <scope>NUCLEOTIDE SEQUENCE [LARGE SCALE GENOMIC DNA]</scope>
    <source>
        <strain evidence="6 9">CCM 7361</strain>
    </source>
</reference>
<protein>
    <recommendedName>
        <fullName evidence="4">Putative glucose-6-phosphate 1-epimerase</fullName>
        <ecNumber evidence="4">5.1.3.15</ecNumber>
    </recommendedName>
</protein>
<dbReference type="PANTHER" id="PTHR11122:SF13">
    <property type="entry name" value="GLUCOSE-6-PHOSPHATE 1-EPIMERASE"/>
    <property type="match status" value="1"/>
</dbReference>
<dbReference type="InterPro" id="IPR025532">
    <property type="entry name" value="G6P_1-epimerase"/>
</dbReference>
<keyword evidence="3 4" id="KW-0413">Isomerase</keyword>
<dbReference type="EC" id="5.1.3.15" evidence="4"/>
<organism evidence="6 9">
    <name type="scientific">Pseudomonas delhiensis</name>
    <dbReference type="NCBI Taxonomy" id="366289"/>
    <lineage>
        <taxon>Bacteria</taxon>
        <taxon>Pseudomonadati</taxon>
        <taxon>Pseudomonadota</taxon>
        <taxon>Gammaproteobacteria</taxon>
        <taxon>Pseudomonadales</taxon>
        <taxon>Pseudomonadaceae</taxon>
        <taxon>Pseudomonas</taxon>
    </lineage>
</organism>
<dbReference type="CDD" id="cd09020">
    <property type="entry name" value="D-hex-6-P-epi_like"/>
    <property type="match status" value="1"/>
</dbReference>
<evidence type="ECO:0000313" key="9">
    <source>
        <dbReference type="Proteomes" id="UP000199693"/>
    </source>
</evidence>
<dbReference type="GO" id="GO:0047938">
    <property type="term" value="F:glucose-6-phosphate 1-epimerase activity"/>
    <property type="evidence" value="ECO:0007669"/>
    <property type="project" value="UniProtKB-UniRule"/>
</dbReference>
<evidence type="ECO:0000256" key="2">
    <source>
        <dbReference type="ARBA" id="ARBA00005866"/>
    </source>
</evidence>
<gene>
    <name evidence="6" type="ORF">SAMN05216189_104413</name>
    <name evidence="7" type="ORF">SAMN06295949_11713</name>
</gene>
<reference evidence="7 8" key="2">
    <citation type="submission" date="2017-06" db="EMBL/GenBank/DDBJ databases">
        <authorList>
            <person name="Varghese N."/>
            <person name="Submissions S."/>
        </authorList>
    </citation>
    <scope>NUCLEOTIDE SEQUENCE [LARGE SCALE GENOMIC DNA]</scope>
    <source>
        <strain evidence="7 8">RLD-1</strain>
    </source>
</reference>
<dbReference type="Gene3D" id="2.70.98.10">
    <property type="match status" value="1"/>
</dbReference>
<dbReference type="PANTHER" id="PTHR11122">
    <property type="entry name" value="APOSPORY-ASSOCIATED PROTEIN C-RELATED"/>
    <property type="match status" value="1"/>
</dbReference>
<evidence type="ECO:0000313" key="7">
    <source>
        <dbReference type="EMBL" id="SNT20529.1"/>
    </source>
</evidence>
<dbReference type="GO" id="GO:0005975">
    <property type="term" value="P:carbohydrate metabolic process"/>
    <property type="evidence" value="ECO:0007669"/>
    <property type="project" value="InterPro"/>
</dbReference>
<evidence type="ECO:0000313" key="6">
    <source>
        <dbReference type="EMBL" id="SDK61261.1"/>
    </source>
</evidence>
<evidence type="ECO:0000256" key="1">
    <source>
        <dbReference type="ARBA" id="ARBA00001096"/>
    </source>
</evidence>
<evidence type="ECO:0000256" key="4">
    <source>
        <dbReference type="PIRNR" id="PIRNR016020"/>
    </source>
</evidence>
<dbReference type="InterPro" id="IPR008183">
    <property type="entry name" value="Aldose_1/G6P_1-epimerase"/>
</dbReference>
<comment type="similarity">
    <text evidence="2 4">Belongs to the glucose-6-phosphate 1-epimerase family.</text>
</comment>
<feature type="active site" evidence="5">
    <location>
        <position position="170"/>
    </location>
</feature>
<evidence type="ECO:0000313" key="8">
    <source>
        <dbReference type="Proteomes" id="UP000198309"/>
    </source>
</evidence>
<dbReference type="EMBL" id="FZPC01000017">
    <property type="protein sequence ID" value="SNT20529.1"/>
    <property type="molecule type" value="Genomic_DNA"/>
</dbReference>
<dbReference type="AlphaFoldDB" id="A0A239KSN1"/>
<evidence type="ECO:0000256" key="5">
    <source>
        <dbReference type="PIRSR" id="PIRSR016020-1"/>
    </source>
</evidence>
<dbReference type="Proteomes" id="UP000199693">
    <property type="component" value="Unassembled WGS sequence"/>
</dbReference>
<sequence>MSSPYITPRVEQTTIDELPCWRIHTEFGEALIAQQGAQLLSYQPHEQPPLVWLSEQAGYKRGQSLRGGVPVCWPWFGDLARNPVQVRTEYEGDKPPAHGLVRGIDWQLDDIADEQGALAVHWKLDARQGLPGWAHGAELSLVMRFGERLALELTTRNLGDKPLALSQALHTYFAVSDARQVSVDGLQGCRYIETLENWEERRQDGVVRIQGETDRIYLDVDRPLVIRDPQWNRGIHIQASHSRSAVLWNPWIDKAQRLSQFADDAWQRMLCIETARVWDDVLSVAPGRSETMAVEIWSEALETP</sequence>
<dbReference type="InterPro" id="IPR014718">
    <property type="entry name" value="GH-type_carb-bd"/>
</dbReference>
<dbReference type="GO" id="GO:0030246">
    <property type="term" value="F:carbohydrate binding"/>
    <property type="evidence" value="ECO:0007669"/>
    <property type="project" value="UniProtKB-UniRule"/>
</dbReference>
<proteinExistence type="inferred from homology"/>
<dbReference type="SUPFAM" id="SSF74650">
    <property type="entry name" value="Galactose mutarotase-like"/>
    <property type="match status" value="1"/>
</dbReference>